<feature type="compositionally biased region" description="Basic and acidic residues" evidence="1">
    <location>
        <begin position="77"/>
        <end position="101"/>
    </location>
</feature>
<dbReference type="EMBL" id="LLXI01004592">
    <property type="protein sequence ID" value="PKY60778.1"/>
    <property type="molecule type" value="Genomic_DNA"/>
</dbReference>
<keyword evidence="3" id="KW-1185">Reference proteome</keyword>
<evidence type="ECO:0000256" key="1">
    <source>
        <dbReference type="SAM" id="MobiDB-lite"/>
    </source>
</evidence>
<feature type="region of interest" description="Disordered" evidence="1">
    <location>
        <begin position="56"/>
        <end position="101"/>
    </location>
</feature>
<dbReference type="AlphaFoldDB" id="A0A2I1HPG2"/>
<gene>
    <name evidence="2" type="ORF">RhiirA4_484890</name>
</gene>
<dbReference type="Proteomes" id="UP000234323">
    <property type="component" value="Unassembled WGS sequence"/>
</dbReference>
<name>A0A2I1HPG2_9GLOM</name>
<proteinExistence type="predicted"/>
<organism evidence="2 3">
    <name type="scientific">Rhizophagus irregularis</name>
    <dbReference type="NCBI Taxonomy" id="588596"/>
    <lineage>
        <taxon>Eukaryota</taxon>
        <taxon>Fungi</taxon>
        <taxon>Fungi incertae sedis</taxon>
        <taxon>Mucoromycota</taxon>
        <taxon>Glomeromycotina</taxon>
        <taxon>Glomeromycetes</taxon>
        <taxon>Glomerales</taxon>
        <taxon>Glomeraceae</taxon>
        <taxon>Rhizophagus</taxon>
    </lineage>
</organism>
<evidence type="ECO:0000313" key="3">
    <source>
        <dbReference type="Proteomes" id="UP000234323"/>
    </source>
</evidence>
<accession>A0A2I1HPG2</accession>
<reference evidence="2 3" key="1">
    <citation type="submission" date="2015-10" db="EMBL/GenBank/DDBJ databases">
        <title>Genome analyses suggest a sexual origin of heterokaryosis in a supposedly ancient asexual fungus.</title>
        <authorList>
            <person name="Ropars J."/>
            <person name="Sedzielewska K."/>
            <person name="Noel J."/>
            <person name="Charron P."/>
            <person name="Farinelli L."/>
            <person name="Marton T."/>
            <person name="Kruger M."/>
            <person name="Pelin A."/>
            <person name="Brachmann A."/>
            <person name="Corradi N."/>
        </authorList>
    </citation>
    <scope>NUCLEOTIDE SEQUENCE [LARGE SCALE GENOMIC DNA]</scope>
    <source>
        <strain evidence="2 3">A4</strain>
    </source>
</reference>
<protein>
    <submittedName>
        <fullName evidence="2">Uncharacterized protein</fullName>
    </submittedName>
</protein>
<evidence type="ECO:0000313" key="2">
    <source>
        <dbReference type="EMBL" id="PKY60778.1"/>
    </source>
</evidence>
<sequence length="101" mass="11777">MLATSNRWYNVSLNKSKVRFQSIEKYEKRKGANLDRFMISKKSRISVKVRQYPTGSVTRGTPLHRETTNKCQNGVESNKELNETELSSEDKESTRTLHLER</sequence>
<comment type="caution">
    <text evidence="2">The sequence shown here is derived from an EMBL/GenBank/DDBJ whole genome shotgun (WGS) entry which is preliminary data.</text>
</comment>